<dbReference type="EMBL" id="ATFT01000011">
    <property type="protein sequence ID" value="EPI75444.1"/>
    <property type="molecule type" value="Genomic_DNA"/>
</dbReference>
<reference evidence="1 2" key="1">
    <citation type="submission" date="2013-04" db="EMBL/GenBank/DDBJ databases">
        <authorList>
            <person name="McClelland M."/>
            <person name="Porwollik S."/>
            <person name="Desai P."/>
            <person name="Cheng P."/>
            <person name="Wollam A."/>
            <person name="Pepin K."/>
            <person name="Palsikar V.B."/>
            <person name="Fulton L."/>
            <person name="Fulton R."/>
            <person name="Delehaunty K."/>
            <person name="Fronick C."/>
            <person name="Godfrey J."/>
            <person name="Waligorski J."/>
            <person name="Appelbaum E."/>
            <person name="Tomlinson C."/>
            <person name="Warren W."/>
            <person name="Sodergren E."/>
            <person name="Weinstock G."/>
            <person name="Wilson R.K."/>
        </authorList>
    </citation>
    <scope>NUCLEOTIDE SEQUENCE [LARGE SCALE GENOMIC DNA]</scope>
    <source>
        <strain evidence="1 2">2009K0958</strain>
    </source>
</reference>
<evidence type="ECO:0000313" key="2">
    <source>
        <dbReference type="Proteomes" id="UP000014535"/>
    </source>
</evidence>
<dbReference type="AlphaFoldDB" id="A0A656IKS4"/>
<organism evidence="1 2">
    <name type="scientific">Salmonella enteritidis (strain 2009K0958)</name>
    <dbReference type="NCBI Taxonomy" id="1192586"/>
    <lineage>
        <taxon>Bacteria</taxon>
        <taxon>Pseudomonadati</taxon>
        <taxon>Pseudomonadota</taxon>
        <taxon>Gammaproteobacteria</taxon>
        <taxon>Enterobacterales</taxon>
        <taxon>Enterobacteriaceae</taxon>
        <taxon>Salmonella</taxon>
    </lineage>
</organism>
<dbReference type="Proteomes" id="UP000014535">
    <property type="component" value="Unassembled WGS sequence"/>
</dbReference>
<dbReference type="SUPFAM" id="SSF55486">
    <property type="entry name" value="Metalloproteases ('zincins'), catalytic domain"/>
    <property type="match status" value="1"/>
</dbReference>
<comment type="caution">
    <text evidence="1">The sequence shown here is derived from an EMBL/GenBank/DDBJ whole genome shotgun (WGS) entry which is preliminary data.</text>
</comment>
<evidence type="ECO:0000313" key="1">
    <source>
        <dbReference type="EMBL" id="EPI75444.1"/>
    </source>
</evidence>
<name>A0A656IKS4_SALE2</name>
<sequence length="169" mass="19309">MSARRHSVLYASRHFHGHDGYQYPLNPVTGTDPLGLKVTFKGDEEQQKAMKEAYESVRKTKHGQEMIEKMELSDHDYIFRGPRKGMEHTCYDPSEYTFYIEIDSDHAACQYQGKGKACKLTPTPLSVVIAHEMGHAMGENDDGPGHMNNVKKHENPVRKEMGIPPRMKY</sequence>
<proteinExistence type="predicted"/>
<accession>A0A656IKS4</accession>
<protein>
    <submittedName>
        <fullName evidence="1">Uncharacterized protein</fullName>
    </submittedName>
</protein>
<gene>
    <name evidence="1" type="ORF">A673_00684</name>
</gene>